<feature type="non-terminal residue" evidence="1">
    <location>
        <position position="100"/>
    </location>
</feature>
<evidence type="ECO:0000313" key="2">
    <source>
        <dbReference type="Proteomes" id="UP000076722"/>
    </source>
</evidence>
<protein>
    <submittedName>
        <fullName evidence="1">Uncharacterized protein</fullName>
    </submittedName>
</protein>
<name>A0A164M970_9AGAM</name>
<reference evidence="1 2" key="1">
    <citation type="journal article" date="2016" name="Mol. Biol. Evol.">
        <title>Comparative Genomics of Early-Diverging Mushroom-Forming Fungi Provides Insights into the Origins of Lignocellulose Decay Capabilities.</title>
        <authorList>
            <person name="Nagy L.G."/>
            <person name="Riley R."/>
            <person name="Tritt A."/>
            <person name="Adam C."/>
            <person name="Daum C."/>
            <person name="Floudas D."/>
            <person name="Sun H."/>
            <person name="Yadav J.S."/>
            <person name="Pangilinan J."/>
            <person name="Larsson K.H."/>
            <person name="Matsuura K."/>
            <person name="Barry K."/>
            <person name="Labutti K."/>
            <person name="Kuo R."/>
            <person name="Ohm R.A."/>
            <person name="Bhattacharya S.S."/>
            <person name="Shirouzu T."/>
            <person name="Yoshinaga Y."/>
            <person name="Martin F.M."/>
            <person name="Grigoriev I.V."/>
            <person name="Hibbett D.S."/>
        </authorList>
    </citation>
    <scope>NUCLEOTIDE SEQUENCE [LARGE SCALE GENOMIC DNA]</scope>
    <source>
        <strain evidence="1 2">HHB9708</strain>
    </source>
</reference>
<dbReference type="EMBL" id="KV419494">
    <property type="protein sequence ID" value="KZS86486.1"/>
    <property type="molecule type" value="Genomic_DNA"/>
</dbReference>
<keyword evidence="2" id="KW-1185">Reference proteome</keyword>
<dbReference type="AlphaFoldDB" id="A0A164M970"/>
<dbReference type="OrthoDB" id="2659073at2759"/>
<sequence>IQRPLKQEIQRRAHAHVVQDVLQKLKNGTPPKRVKPNRTIGVLRNRSVEWIVRGYEAINNSKLVKKAFELCRAGEFNLSYESLTSDAMRKSLRDLKRLNP</sequence>
<feature type="non-terminal residue" evidence="1">
    <location>
        <position position="1"/>
    </location>
</feature>
<organism evidence="1 2">
    <name type="scientific">Sistotremastrum niveocremeum HHB9708</name>
    <dbReference type="NCBI Taxonomy" id="1314777"/>
    <lineage>
        <taxon>Eukaryota</taxon>
        <taxon>Fungi</taxon>
        <taxon>Dikarya</taxon>
        <taxon>Basidiomycota</taxon>
        <taxon>Agaricomycotina</taxon>
        <taxon>Agaricomycetes</taxon>
        <taxon>Sistotremastrales</taxon>
        <taxon>Sistotremastraceae</taxon>
        <taxon>Sertulicium</taxon>
        <taxon>Sertulicium niveocremeum</taxon>
    </lineage>
</organism>
<dbReference type="STRING" id="1314777.A0A164M970"/>
<evidence type="ECO:0000313" key="1">
    <source>
        <dbReference type="EMBL" id="KZS86486.1"/>
    </source>
</evidence>
<proteinExistence type="predicted"/>
<gene>
    <name evidence="1" type="ORF">SISNIDRAFT_399263</name>
</gene>
<dbReference type="Proteomes" id="UP000076722">
    <property type="component" value="Unassembled WGS sequence"/>
</dbReference>
<accession>A0A164M970</accession>